<keyword evidence="1" id="KW-0175">Coiled coil</keyword>
<feature type="coiled-coil region" evidence="1">
    <location>
        <begin position="238"/>
        <end position="265"/>
    </location>
</feature>
<dbReference type="EMBL" id="JAUKUA010000006">
    <property type="protein sequence ID" value="KAK0708702.1"/>
    <property type="molecule type" value="Genomic_DNA"/>
</dbReference>
<organism evidence="4 5">
    <name type="scientific">Lasiosphaeris hirsuta</name>
    <dbReference type="NCBI Taxonomy" id="260670"/>
    <lineage>
        <taxon>Eukaryota</taxon>
        <taxon>Fungi</taxon>
        <taxon>Dikarya</taxon>
        <taxon>Ascomycota</taxon>
        <taxon>Pezizomycotina</taxon>
        <taxon>Sordariomycetes</taxon>
        <taxon>Sordariomycetidae</taxon>
        <taxon>Sordariales</taxon>
        <taxon>Lasiosphaeriaceae</taxon>
        <taxon>Lasiosphaeris</taxon>
    </lineage>
</organism>
<evidence type="ECO:0000259" key="3">
    <source>
        <dbReference type="Pfam" id="PF24852"/>
    </source>
</evidence>
<keyword evidence="5" id="KW-1185">Reference proteome</keyword>
<proteinExistence type="predicted"/>
<gene>
    <name evidence="4" type="ORF">B0H67DRAFT_648731</name>
</gene>
<dbReference type="SUPFAM" id="SSF69989">
    <property type="entry name" value="C-terminal domain of PLC-beta"/>
    <property type="match status" value="1"/>
</dbReference>
<feature type="coiled-coil region" evidence="1">
    <location>
        <begin position="450"/>
        <end position="480"/>
    </location>
</feature>
<dbReference type="Proteomes" id="UP001172102">
    <property type="component" value="Unassembled WGS sequence"/>
</dbReference>
<feature type="domain" description="DUF7726" evidence="3">
    <location>
        <begin position="349"/>
        <end position="422"/>
    </location>
</feature>
<feature type="compositionally biased region" description="Basic and acidic residues" evidence="2">
    <location>
        <begin position="530"/>
        <end position="568"/>
    </location>
</feature>
<evidence type="ECO:0000313" key="4">
    <source>
        <dbReference type="EMBL" id="KAK0708702.1"/>
    </source>
</evidence>
<sequence>MAQRAVAMPHASRNDRRESLISRLEEHAGEWITYMTLHKTTMVASYYFSLPNSRGGAVDPHARYYTTDGDEVTFDDVPLAKIAKDVESMIKRKVPADRRTEIYHKVLTGMPGYQEIPEWDMKSTASIYTEPLTPFSKPRDATVTNQDLLDALAPAAEITLADAKRIGIQITWWDAMSDGAFLCSMSFGSGISGGRLGRPHALEDVPVNYFRDKLMDWIAENLKGSEERKQAARKAICLDLADTEIEEYTRLIAEDRKKLNEEAERPSTPLTREELARGILENGMVVKTIDQAMKIVLMDEAVDEVDGTIDWETPKPMGIRRGRNEVEGSVVTPHWAPLASEGGLVPEIDVDRDCDQVRAMIKTFLSSWDWSAETFRMALGRSVTRDKFIAFLKKRGTDAAQLRSASYLLSWQFFNRRQKLGLPIVNVDFRDDLKTLDKKRRNKSLSEPQRAMVKAQEQELEAQTEKHNEELDALREAQIEQTGALEKAHVEQLKVLKEAQPRRSTRGSRAHGHGLRNESLSEQMRVLAEAQEKESEALSEDHRKELEALQKAQYQERETLEKAHEESMKASVEAQPGSSN</sequence>
<comment type="caution">
    <text evidence="4">The sequence shown here is derived from an EMBL/GenBank/DDBJ whole genome shotgun (WGS) entry which is preliminary data.</text>
</comment>
<evidence type="ECO:0000313" key="5">
    <source>
        <dbReference type="Proteomes" id="UP001172102"/>
    </source>
</evidence>
<protein>
    <recommendedName>
        <fullName evidence="3">DUF7726 domain-containing protein</fullName>
    </recommendedName>
</protein>
<name>A0AA40A3R3_9PEZI</name>
<dbReference type="InterPro" id="IPR056143">
    <property type="entry name" value="DUF7726"/>
</dbReference>
<evidence type="ECO:0000256" key="2">
    <source>
        <dbReference type="SAM" id="MobiDB-lite"/>
    </source>
</evidence>
<dbReference type="Pfam" id="PF24852">
    <property type="entry name" value="DUF7726"/>
    <property type="match status" value="1"/>
</dbReference>
<feature type="compositionally biased region" description="Basic residues" evidence="2">
    <location>
        <begin position="503"/>
        <end position="514"/>
    </location>
</feature>
<accession>A0AA40A3R3</accession>
<feature type="region of interest" description="Disordered" evidence="2">
    <location>
        <begin position="495"/>
        <end position="580"/>
    </location>
</feature>
<reference evidence="4" key="1">
    <citation type="submission" date="2023-06" db="EMBL/GenBank/DDBJ databases">
        <title>Genome-scale phylogeny and comparative genomics of the fungal order Sordariales.</title>
        <authorList>
            <consortium name="Lawrence Berkeley National Laboratory"/>
            <person name="Hensen N."/>
            <person name="Bonometti L."/>
            <person name="Westerberg I."/>
            <person name="Brannstrom I.O."/>
            <person name="Guillou S."/>
            <person name="Cros-Aarteil S."/>
            <person name="Calhoun S."/>
            <person name="Haridas S."/>
            <person name="Kuo A."/>
            <person name="Mondo S."/>
            <person name="Pangilinan J."/>
            <person name="Riley R."/>
            <person name="Labutti K."/>
            <person name="Andreopoulos B."/>
            <person name="Lipzen A."/>
            <person name="Chen C."/>
            <person name="Yanf M."/>
            <person name="Daum C."/>
            <person name="Ng V."/>
            <person name="Clum A."/>
            <person name="Steindorff A."/>
            <person name="Ohm R."/>
            <person name="Martin F."/>
            <person name="Silar P."/>
            <person name="Natvig D."/>
            <person name="Lalanne C."/>
            <person name="Gautier V."/>
            <person name="Ament-Velasquez S.L."/>
            <person name="Kruys A."/>
            <person name="Hutchinson M.I."/>
            <person name="Powell A.J."/>
            <person name="Barry K."/>
            <person name="Miller A.N."/>
            <person name="Grigoriev I.V."/>
            <person name="Debuchy R."/>
            <person name="Gladieux P."/>
            <person name="Thoren M.H."/>
            <person name="Johannesson H."/>
        </authorList>
    </citation>
    <scope>NUCLEOTIDE SEQUENCE</scope>
    <source>
        <strain evidence="4">SMH4607-1</strain>
    </source>
</reference>
<evidence type="ECO:0000256" key="1">
    <source>
        <dbReference type="SAM" id="Coils"/>
    </source>
</evidence>
<dbReference type="AlphaFoldDB" id="A0AA40A3R3"/>